<evidence type="ECO:0000256" key="2">
    <source>
        <dbReference type="ARBA" id="ARBA00009466"/>
    </source>
</evidence>
<dbReference type="Proteomes" id="UP000736335">
    <property type="component" value="Unassembled WGS sequence"/>
</dbReference>
<dbReference type="GO" id="GO:0000049">
    <property type="term" value="F:tRNA binding"/>
    <property type="evidence" value="ECO:0007669"/>
    <property type="project" value="UniProtKB-UniRule"/>
</dbReference>
<dbReference type="PANTHER" id="PTHR15952">
    <property type="entry name" value="EXPORTIN-T/LOS1"/>
    <property type="match status" value="1"/>
</dbReference>
<dbReference type="InterPro" id="IPR016024">
    <property type="entry name" value="ARM-type_fold"/>
</dbReference>
<dbReference type="AlphaFoldDB" id="A0A9P6H1J9"/>
<evidence type="ECO:0000256" key="4">
    <source>
        <dbReference type="ARBA" id="ARBA00022448"/>
    </source>
</evidence>
<gene>
    <name evidence="13" type="ORF">BJ322DRAFT_1039797</name>
    <name evidence="12" type="ORF">BJ322DRAFT_1096388</name>
</gene>
<dbReference type="EMBL" id="WIUZ02000035">
    <property type="protein sequence ID" value="KAF9777500.1"/>
    <property type="molecule type" value="Genomic_DNA"/>
</dbReference>
<feature type="domain" description="Exportin-1/Importin-beta-like" evidence="10">
    <location>
        <begin position="114"/>
        <end position="293"/>
    </location>
</feature>
<evidence type="ECO:0000313" key="13">
    <source>
        <dbReference type="EMBL" id="KAF9791109.1"/>
    </source>
</evidence>
<evidence type="ECO:0000256" key="7">
    <source>
        <dbReference type="ARBA" id="ARBA00022884"/>
    </source>
</evidence>
<dbReference type="InterPro" id="IPR045546">
    <property type="entry name" value="Exportin-T_C"/>
</dbReference>
<keyword evidence="4 9" id="KW-0813">Transport</keyword>
<protein>
    <recommendedName>
        <fullName evidence="3 9">Exportin-T</fullName>
    </recommendedName>
    <alternativeName>
        <fullName evidence="9">Exportin(tRNA)</fullName>
    </alternativeName>
    <alternativeName>
        <fullName evidence="9">tRNA exportin</fullName>
    </alternativeName>
</protein>
<evidence type="ECO:0000259" key="10">
    <source>
        <dbReference type="Pfam" id="PF08389"/>
    </source>
</evidence>
<feature type="domain" description="Exportin-T C-terminal" evidence="11">
    <location>
        <begin position="373"/>
        <end position="1061"/>
    </location>
</feature>
<reference evidence="12" key="2">
    <citation type="submission" date="2020-11" db="EMBL/GenBank/DDBJ databases">
        <authorList>
            <consortium name="DOE Joint Genome Institute"/>
            <person name="Kuo A."/>
            <person name="Miyauchi S."/>
            <person name="Kiss E."/>
            <person name="Drula E."/>
            <person name="Kohler A."/>
            <person name="Sanchez-Garcia M."/>
            <person name="Andreopoulos B."/>
            <person name="Barry K.W."/>
            <person name="Bonito G."/>
            <person name="Buee M."/>
            <person name="Carver A."/>
            <person name="Chen C."/>
            <person name="Cichocki N."/>
            <person name="Clum A."/>
            <person name="Culley D."/>
            <person name="Crous P.W."/>
            <person name="Fauchery L."/>
            <person name="Girlanda M."/>
            <person name="Hayes R."/>
            <person name="Keri Z."/>
            <person name="Labutti K."/>
            <person name="Lipzen A."/>
            <person name="Lombard V."/>
            <person name="Magnuson J."/>
            <person name="Maillard F."/>
            <person name="Morin E."/>
            <person name="Murat C."/>
            <person name="Nolan M."/>
            <person name="Ohm R."/>
            <person name="Pangilinan J."/>
            <person name="Pereira M."/>
            <person name="Perotto S."/>
            <person name="Peter M."/>
            <person name="Riley R."/>
            <person name="Sitrit Y."/>
            <person name="Stielow B."/>
            <person name="Szollosi G."/>
            <person name="Zifcakova L."/>
            <person name="Stursova M."/>
            <person name="Spatafora J.W."/>
            <person name="Tedersoo L."/>
            <person name="Vaario L.-M."/>
            <person name="Yamada A."/>
            <person name="Yan M."/>
            <person name="Wang P."/>
            <person name="Xu J."/>
            <person name="Bruns T."/>
            <person name="Baldrian P."/>
            <person name="Vilgalys R."/>
            <person name="Henrissat B."/>
            <person name="Grigoriev I.V."/>
            <person name="Hibbett D."/>
            <person name="Nagy L.G."/>
            <person name="Martin F.M."/>
        </authorList>
    </citation>
    <scope>NUCLEOTIDE SEQUENCE</scope>
    <source>
        <strain evidence="12">UH-Tt-Lm1</strain>
    </source>
</reference>
<accession>A0A9P6H1J9</accession>
<proteinExistence type="inferred from homology"/>
<comment type="function">
    <text evidence="9">tRNA nucleus export receptor which facilitates tRNA translocation across the nuclear pore complex.</text>
</comment>
<dbReference type="EMBL" id="WIUZ02000002">
    <property type="protein sequence ID" value="KAF9791109.1"/>
    <property type="molecule type" value="Genomic_DNA"/>
</dbReference>
<organism evidence="12 14">
    <name type="scientific">Thelephora terrestris</name>
    <dbReference type="NCBI Taxonomy" id="56493"/>
    <lineage>
        <taxon>Eukaryota</taxon>
        <taxon>Fungi</taxon>
        <taxon>Dikarya</taxon>
        <taxon>Basidiomycota</taxon>
        <taxon>Agaricomycotina</taxon>
        <taxon>Agaricomycetes</taxon>
        <taxon>Thelephorales</taxon>
        <taxon>Thelephoraceae</taxon>
        <taxon>Thelephora</taxon>
    </lineage>
</organism>
<dbReference type="GO" id="GO:0016363">
    <property type="term" value="C:nuclear matrix"/>
    <property type="evidence" value="ECO:0007669"/>
    <property type="project" value="TreeGrafter"/>
</dbReference>
<evidence type="ECO:0000256" key="5">
    <source>
        <dbReference type="ARBA" id="ARBA00022490"/>
    </source>
</evidence>
<keyword evidence="14" id="KW-1185">Reference proteome</keyword>
<dbReference type="Pfam" id="PF19282">
    <property type="entry name" value="Exportin-T"/>
    <property type="match status" value="1"/>
</dbReference>
<dbReference type="GO" id="GO:0071528">
    <property type="term" value="P:tRNA re-export from nucleus"/>
    <property type="evidence" value="ECO:0007669"/>
    <property type="project" value="UniProtKB-UniRule"/>
</dbReference>
<evidence type="ECO:0000256" key="6">
    <source>
        <dbReference type="ARBA" id="ARBA00022555"/>
    </source>
</evidence>
<dbReference type="InterPro" id="IPR013598">
    <property type="entry name" value="Exportin-1/Importin-b-like"/>
</dbReference>
<keyword evidence="5 9" id="KW-0963">Cytoplasm</keyword>
<dbReference type="InterPro" id="IPR040017">
    <property type="entry name" value="XPOT"/>
</dbReference>
<dbReference type="Gene3D" id="1.25.10.10">
    <property type="entry name" value="Leucine-rich Repeat Variant"/>
    <property type="match status" value="1"/>
</dbReference>
<comment type="subcellular location">
    <subcellularLocation>
        <location evidence="1 9">Cytoplasm</location>
    </subcellularLocation>
    <subcellularLocation>
        <location evidence="9">Nucleus</location>
    </subcellularLocation>
    <text evidence="9">Shuttles between the nucleus and the cytoplasm.</text>
</comment>
<evidence type="ECO:0000313" key="14">
    <source>
        <dbReference type="Proteomes" id="UP000736335"/>
    </source>
</evidence>
<comment type="caution">
    <text evidence="12">The sequence shown here is derived from an EMBL/GenBank/DDBJ whole genome shotgun (WGS) entry which is preliminary data.</text>
</comment>
<dbReference type="SUPFAM" id="SSF48371">
    <property type="entry name" value="ARM repeat"/>
    <property type="match status" value="1"/>
</dbReference>
<keyword evidence="7 9" id="KW-0694">RNA-binding</keyword>
<evidence type="ECO:0000259" key="11">
    <source>
        <dbReference type="Pfam" id="PF19282"/>
    </source>
</evidence>
<dbReference type="GO" id="GO:0005737">
    <property type="term" value="C:cytoplasm"/>
    <property type="evidence" value="ECO:0007669"/>
    <property type="project" value="UniProtKB-SubCell"/>
</dbReference>
<dbReference type="GO" id="GO:0031267">
    <property type="term" value="F:small GTPase binding"/>
    <property type="evidence" value="ECO:0007669"/>
    <property type="project" value="InterPro"/>
</dbReference>
<dbReference type="PANTHER" id="PTHR15952:SF11">
    <property type="entry name" value="EXPORTIN-T"/>
    <property type="match status" value="1"/>
</dbReference>
<evidence type="ECO:0000313" key="12">
    <source>
        <dbReference type="EMBL" id="KAF9777500.1"/>
    </source>
</evidence>
<keyword evidence="6 9" id="KW-0820">tRNA-binding</keyword>
<keyword evidence="8 9" id="KW-0539">Nucleus</keyword>
<dbReference type="Pfam" id="PF08389">
    <property type="entry name" value="Xpo1"/>
    <property type="match status" value="1"/>
</dbReference>
<evidence type="ECO:0000256" key="9">
    <source>
        <dbReference type="RuleBase" id="RU366037"/>
    </source>
</evidence>
<dbReference type="OrthoDB" id="26399at2759"/>
<evidence type="ECO:0000256" key="8">
    <source>
        <dbReference type="ARBA" id="ARBA00023242"/>
    </source>
</evidence>
<evidence type="ECO:0000256" key="1">
    <source>
        <dbReference type="ARBA" id="ARBA00004496"/>
    </source>
</evidence>
<name>A0A9P6H1J9_9AGAM</name>
<evidence type="ECO:0000256" key="3">
    <source>
        <dbReference type="ARBA" id="ARBA00018928"/>
    </source>
</evidence>
<dbReference type="InterPro" id="IPR011989">
    <property type="entry name" value="ARM-like"/>
</dbReference>
<sequence length="1067" mass="119290">MDPELDQITQAILIASDPSQTSLHSQALEYLSSIQQNAQMTWRWVLALFVEPGAEGSERKYPPQARFFALRVLDDFLDNRFDSLEPEAFKIIQESLVKYIQSEYIYGPAEATSPFLRNKFSHTLSLFFLRTYVEQWPTFFADFFTLISRPGSSSSSTFNPHVSLLLFHLILEISGEVADQMLKAARIHNPTRHARDGRVRDAVRERDAARINEAVLTIIAANVEKLSKLRSDSDSGKSRKELEQAEEVVDWGIRTFGSYVGWVDINLTVTPTTVPLLFTLISDAALPIRLATCVSLSRIVSKGLKESGDKLQLIKVLSLADVLANLEGRTRKEQVARGEDTDEGEESYREALGKLLNVLGLELCKLSEDAHDEVRTEATRLTDQTLPVMLRFLADTYDDTSSTVFPFLSTVLLAHKKARKASAEPISDATRAFLTPLLEVLLEKLRWDDEEDPADLDEDDRAAFEVLRKDLRTFMDSVLVIDPSLVTGAVQTLAMNTLNAYQNGAAVKWKDAELAVYLVYIFGEINKSGGGKGRAAFCETPAVIDKDKRKLTDYSEFALTAHGQMLYTLVHSGISAYPHHTVTLQFFETTTRYTDFFKVRKECIMPTLHAMIDQRGLHNQDSSVRARVFYLFHRFIKELRNEISQDLAASLLENIRDLLSIQVDLPELESPEIQDLLTEAIKNPGIFDSQIYLFETAGILNSLFFKDPTRSETLLRSIVKPLMGELPSLLQVAKVSNDVMAVLKIHHTIMALGNVAKGFPEIPSPLPEGYIIPPIEVFREIGQAILVCLEQLNVVKGVRDATRFAFARIVAPTGSSITDLIPPLMVNLLAHSEPSELADFMNFIGLLVHRLKDAMFQVLDELVSPLTTHISQLLAQPASGTDDALTHGESKKGFLILLSSIMTAKLQGVFLSERNKGQLEGLLEMMERVVIDLTDPAGQRSALQFLARCVNVWAVPSPDGAPQPLPGFERFIYERLIPATFRVLSLPEFNTKDGQVMLVSHEIASFYQTVAKARGQETLDFFVSAFLPSQGWPQEMALDFVTKLRDLDSKAFKKYLTDIVRAAHGGS</sequence>
<comment type="similarity">
    <text evidence="2 9">Belongs to the exportin family.</text>
</comment>
<reference evidence="12" key="1">
    <citation type="journal article" date="2020" name="Nat. Commun.">
        <title>Large-scale genome sequencing of mycorrhizal fungi provides insights into the early evolution of symbiotic traits.</title>
        <authorList>
            <person name="Miyauchi S."/>
            <person name="Kiss E."/>
            <person name="Kuo A."/>
            <person name="Drula E."/>
            <person name="Kohler A."/>
            <person name="Sanchez-Garcia M."/>
            <person name="Morin E."/>
            <person name="Andreopoulos B."/>
            <person name="Barry K.W."/>
            <person name="Bonito G."/>
            <person name="Buee M."/>
            <person name="Carver A."/>
            <person name="Chen C."/>
            <person name="Cichocki N."/>
            <person name="Clum A."/>
            <person name="Culley D."/>
            <person name="Crous P.W."/>
            <person name="Fauchery L."/>
            <person name="Girlanda M."/>
            <person name="Hayes R.D."/>
            <person name="Keri Z."/>
            <person name="LaButti K."/>
            <person name="Lipzen A."/>
            <person name="Lombard V."/>
            <person name="Magnuson J."/>
            <person name="Maillard F."/>
            <person name="Murat C."/>
            <person name="Nolan M."/>
            <person name="Ohm R.A."/>
            <person name="Pangilinan J."/>
            <person name="Pereira M.F."/>
            <person name="Perotto S."/>
            <person name="Peter M."/>
            <person name="Pfister S."/>
            <person name="Riley R."/>
            <person name="Sitrit Y."/>
            <person name="Stielow J.B."/>
            <person name="Szollosi G."/>
            <person name="Zifcakova L."/>
            <person name="Stursova M."/>
            <person name="Spatafora J.W."/>
            <person name="Tedersoo L."/>
            <person name="Vaario L.M."/>
            <person name="Yamada A."/>
            <person name="Yan M."/>
            <person name="Wang P."/>
            <person name="Xu J."/>
            <person name="Bruns T."/>
            <person name="Baldrian P."/>
            <person name="Vilgalys R."/>
            <person name="Dunand C."/>
            <person name="Henrissat B."/>
            <person name="Grigoriev I.V."/>
            <person name="Hibbett D."/>
            <person name="Nagy L.G."/>
            <person name="Martin F.M."/>
        </authorList>
    </citation>
    <scope>NUCLEOTIDE SEQUENCE</scope>
    <source>
        <strain evidence="12">UH-Tt-Lm1</strain>
    </source>
</reference>
<dbReference type="GO" id="GO:0005643">
    <property type="term" value="C:nuclear pore"/>
    <property type="evidence" value="ECO:0007669"/>
    <property type="project" value="TreeGrafter"/>
</dbReference>